<sequence length="948" mass="106232">MSNGFPEIRFQGQLRPSQAEAIAIIEQQLAAGQKRLHVVAPPGSGKTVLGLFLWAHHIRRPALVLSPNSAIQSQWAARTDLFHSTLTPKQLVSTETDSSALLTSLTYQSVTLPRRGDADLEADALDFWIDVLIYKEQAQDPVEAEIWINDLKVHNPDYYEKRMRVYRKAVRDEAILKGNALEMLHTSSQQTLETFKQQGVGLIILDECHHLMGHWGRVLADAHDYLDQPVIIGLTATPPDEKGKRPEDIDRYNDFFGPIDYEVPIPAVVKDGYLAPYQDLAYFVRPSPEELSYVANTDDQLLLIMETLCTPRVTEPESQSENSTDSESEESLPVERAEPLQEWLLHLLTNLELPSGQVVEDWTTFERRDPSLAEASRLFLQQRSIKLPAHVPPISVDLIEEDIPRLNYWAPVLDRYIRHRLRRSPSPADQQLAEQAIDQLRLLGLQITETGCQACASPVGRVIAYSRNKIKALVPILSQEIENLQEHIRAVVIADFEKTSATSAEVEHLLDEEAGGAIAAFKQLVNHPPTDWLNPVLLTGSSVLVDDDIADLLQSRAEEWLSARNIDVTLSREPFDGFDLLNGSGSQWSPRVYVEMITDLFQAGITRCLVGTRGLLGEGWDANKINVLIDLTTVTTSMTVNQLRGRSFRLDPEQPEKVANNWDVVCIAPEFTKGLDDYERFNKKHCRLFGVTDDGLIEKGVGHVHAAFTELKPEGLEESAQLLNSDMLTRSTKRAESRKLWKIGEPYQGIPLKTIEINSSSRKGSGWGFMPFQGLRSPWSAESLTKAVSRAVLESLQEAGQLSKESSLQIGARSGNYIRVFLDKASAADCDLFLSAVNQVFGPLQGARYVIPRHVHEIEDTWISRLLPGLLGRFFRKTEKELAMVHAVPATLARNKRLVAIFESRWNQHVSPGEALFAYRGAGAELVEEAQRAGFVPHSKIHEKEIFL</sequence>
<gene>
    <name evidence="3" type="ORF">Pan161_06500</name>
</gene>
<dbReference type="KEGG" id="gax:Pan161_06500"/>
<evidence type="ECO:0000313" key="4">
    <source>
        <dbReference type="Proteomes" id="UP000316855"/>
    </source>
</evidence>
<evidence type="ECO:0000259" key="2">
    <source>
        <dbReference type="PROSITE" id="PS51192"/>
    </source>
</evidence>
<dbReference type="InterPro" id="IPR027417">
    <property type="entry name" value="P-loop_NTPase"/>
</dbReference>
<dbReference type="GO" id="GO:0005829">
    <property type="term" value="C:cytosol"/>
    <property type="evidence" value="ECO:0007669"/>
    <property type="project" value="TreeGrafter"/>
</dbReference>
<dbReference type="PANTHER" id="PTHR47396">
    <property type="entry name" value="TYPE I RESTRICTION ENZYME ECOKI R PROTEIN"/>
    <property type="match status" value="1"/>
</dbReference>
<dbReference type="InterPro" id="IPR014001">
    <property type="entry name" value="Helicase_ATP-bd"/>
</dbReference>
<evidence type="ECO:0000256" key="1">
    <source>
        <dbReference type="SAM" id="MobiDB-lite"/>
    </source>
</evidence>
<accession>A0A517V7P3</accession>
<name>A0A517V7P3_9PLAN</name>
<dbReference type="EMBL" id="CP036343">
    <property type="protein sequence ID" value="QDT89025.1"/>
    <property type="molecule type" value="Genomic_DNA"/>
</dbReference>
<dbReference type="GO" id="GO:0003677">
    <property type="term" value="F:DNA binding"/>
    <property type="evidence" value="ECO:0007669"/>
    <property type="project" value="InterPro"/>
</dbReference>
<keyword evidence="4" id="KW-1185">Reference proteome</keyword>
<dbReference type="InterPro" id="IPR006935">
    <property type="entry name" value="Helicase/UvrB_N"/>
</dbReference>
<dbReference type="PANTHER" id="PTHR47396:SF1">
    <property type="entry name" value="ATP-DEPENDENT HELICASE IRC3-RELATED"/>
    <property type="match status" value="1"/>
</dbReference>
<dbReference type="RefSeq" id="WP_145224136.1">
    <property type="nucleotide sequence ID" value="NZ_CP036343.1"/>
</dbReference>
<dbReference type="Gene3D" id="3.40.50.300">
    <property type="entry name" value="P-loop containing nucleotide triphosphate hydrolases"/>
    <property type="match status" value="1"/>
</dbReference>
<dbReference type="SMART" id="SM00487">
    <property type="entry name" value="DEXDc"/>
    <property type="match status" value="1"/>
</dbReference>
<reference evidence="3 4" key="1">
    <citation type="submission" date="2019-02" db="EMBL/GenBank/DDBJ databases">
        <title>Deep-cultivation of Planctomycetes and their phenomic and genomic characterization uncovers novel biology.</title>
        <authorList>
            <person name="Wiegand S."/>
            <person name="Jogler M."/>
            <person name="Boedeker C."/>
            <person name="Pinto D."/>
            <person name="Vollmers J."/>
            <person name="Rivas-Marin E."/>
            <person name="Kohn T."/>
            <person name="Peeters S.H."/>
            <person name="Heuer A."/>
            <person name="Rast P."/>
            <person name="Oberbeckmann S."/>
            <person name="Bunk B."/>
            <person name="Jeske O."/>
            <person name="Meyerdierks A."/>
            <person name="Storesund J.E."/>
            <person name="Kallscheuer N."/>
            <person name="Luecker S."/>
            <person name="Lage O.M."/>
            <person name="Pohl T."/>
            <person name="Merkel B.J."/>
            <person name="Hornburger P."/>
            <person name="Mueller R.-W."/>
            <person name="Bruemmer F."/>
            <person name="Labrenz M."/>
            <person name="Spormann A.M."/>
            <person name="Op den Camp H."/>
            <person name="Overmann J."/>
            <person name="Amann R."/>
            <person name="Jetten M.S.M."/>
            <person name="Mascher T."/>
            <person name="Medema M.H."/>
            <person name="Devos D.P."/>
            <person name="Kaster A.-K."/>
            <person name="Ovreas L."/>
            <person name="Rohde M."/>
            <person name="Galperin M.Y."/>
            <person name="Jogler C."/>
        </authorList>
    </citation>
    <scope>NUCLEOTIDE SEQUENCE [LARGE SCALE GENOMIC DNA]</scope>
    <source>
        <strain evidence="3 4">Pan161</strain>
    </source>
</reference>
<dbReference type="OrthoDB" id="9758243at2"/>
<evidence type="ECO:0000313" key="3">
    <source>
        <dbReference type="EMBL" id="QDT89025.1"/>
    </source>
</evidence>
<dbReference type="Proteomes" id="UP000316855">
    <property type="component" value="Chromosome"/>
</dbReference>
<dbReference type="AlphaFoldDB" id="A0A517V7P3"/>
<dbReference type="SUPFAM" id="SSF52540">
    <property type="entry name" value="P-loop containing nucleoside triphosphate hydrolases"/>
    <property type="match status" value="2"/>
</dbReference>
<organism evidence="3 4">
    <name type="scientific">Gimesia algae</name>
    <dbReference type="NCBI Taxonomy" id="2527971"/>
    <lineage>
        <taxon>Bacteria</taxon>
        <taxon>Pseudomonadati</taxon>
        <taxon>Planctomycetota</taxon>
        <taxon>Planctomycetia</taxon>
        <taxon>Planctomycetales</taxon>
        <taxon>Planctomycetaceae</taxon>
        <taxon>Gimesia</taxon>
    </lineage>
</organism>
<protein>
    <submittedName>
        <fullName evidence="3">Type III restriction enzyme, res subunit</fullName>
    </submittedName>
</protein>
<feature type="region of interest" description="Disordered" evidence="1">
    <location>
        <begin position="312"/>
        <end position="333"/>
    </location>
</feature>
<dbReference type="GO" id="GO:0016787">
    <property type="term" value="F:hydrolase activity"/>
    <property type="evidence" value="ECO:0007669"/>
    <property type="project" value="InterPro"/>
</dbReference>
<feature type="domain" description="Helicase ATP-binding" evidence="2">
    <location>
        <begin position="27"/>
        <end position="256"/>
    </location>
</feature>
<dbReference type="PROSITE" id="PS51192">
    <property type="entry name" value="HELICASE_ATP_BIND_1"/>
    <property type="match status" value="1"/>
</dbReference>
<dbReference type="Pfam" id="PF04851">
    <property type="entry name" value="ResIII"/>
    <property type="match status" value="1"/>
</dbReference>
<dbReference type="GO" id="GO:0005524">
    <property type="term" value="F:ATP binding"/>
    <property type="evidence" value="ECO:0007669"/>
    <property type="project" value="InterPro"/>
</dbReference>
<dbReference type="InterPro" id="IPR050742">
    <property type="entry name" value="Helicase_Restrict-Modif_Enz"/>
</dbReference>
<proteinExistence type="predicted"/>